<dbReference type="Pfam" id="PF00494">
    <property type="entry name" value="SQS_PSY"/>
    <property type="match status" value="1"/>
</dbReference>
<evidence type="ECO:0000313" key="1">
    <source>
        <dbReference type="EMBL" id="SUS08285.1"/>
    </source>
</evidence>
<name>A0A380TIM6_9ZZZZ</name>
<reference evidence="1" key="1">
    <citation type="submission" date="2018-07" db="EMBL/GenBank/DDBJ databases">
        <authorList>
            <person name="Quirk P.G."/>
            <person name="Krulwich T.A."/>
        </authorList>
    </citation>
    <scope>NUCLEOTIDE SEQUENCE</scope>
</reference>
<dbReference type="AlphaFoldDB" id="A0A380TIM6"/>
<proteinExistence type="predicted"/>
<dbReference type="InterPro" id="IPR008949">
    <property type="entry name" value="Isoprenoid_synthase_dom_sf"/>
</dbReference>
<protein>
    <submittedName>
        <fullName evidence="1">Squalene synthase</fullName>
    </submittedName>
</protein>
<dbReference type="EMBL" id="UIDG01000579">
    <property type="protein sequence ID" value="SUS08285.1"/>
    <property type="molecule type" value="Genomic_DNA"/>
</dbReference>
<sequence length="277" mass="31095">MRRRADPDFSLMPWLFPARLRPDVTAFGRFVRLAHGIAYNAFISREERLHLLAALDLAIASDDAEPPELPGAEAICAALRASLRTSGVADTHVRHILQALRRDVEGGVNRSWGDLLVYSQFAAAPIGRHMLDLMGEDSRPYRHASDALCEALGILKQLRDFREPTLHDNRHWIPESFLADAFITQEHLGALKAKGQTRAVLDRILDGIEQLLNTAAPLPNHVRSWRLRSHIRVVQCRARGLVACFRANDPLGARVGLTWWQRQVCLCMGLVRGCLKI</sequence>
<organism evidence="1">
    <name type="scientific">metagenome</name>
    <dbReference type="NCBI Taxonomy" id="256318"/>
    <lineage>
        <taxon>unclassified sequences</taxon>
        <taxon>metagenomes</taxon>
    </lineage>
</organism>
<dbReference type="SUPFAM" id="SSF48576">
    <property type="entry name" value="Terpenoid synthases"/>
    <property type="match status" value="1"/>
</dbReference>
<dbReference type="InterPro" id="IPR002060">
    <property type="entry name" value="Squ/phyt_synthse"/>
</dbReference>
<gene>
    <name evidence="1" type="ORF">DF3PB_620011</name>
</gene>
<dbReference type="Gene3D" id="1.10.600.10">
    <property type="entry name" value="Farnesyl Diphosphate Synthase"/>
    <property type="match status" value="1"/>
</dbReference>
<accession>A0A380TIM6</accession>